<dbReference type="EC" id="4.6.1.1" evidence="4"/>
<feature type="region of interest" description="Disordered" evidence="15">
    <location>
        <begin position="1487"/>
        <end position="1549"/>
    </location>
</feature>
<feature type="compositionally biased region" description="Acidic residues" evidence="15">
    <location>
        <begin position="1524"/>
        <end position="1549"/>
    </location>
</feature>
<dbReference type="GeneID" id="106471819"/>
<comment type="subcellular location">
    <subcellularLocation>
        <location evidence="3">Membrane</location>
        <topology evidence="3">Multi-pass membrane protein</topology>
    </subcellularLocation>
</comment>
<evidence type="ECO:0000256" key="7">
    <source>
        <dbReference type="ARBA" id="ARBA00022741"/>
    </source>
</evidence>
<comment type="cofactor">
    <cofactor evidence="2">
        <name>Mg(2+)</name>
        <dbReference type="ChEBI" id="CHEBI:18420"/>
    </cofactor>
</comment>
<evidence type="ECO:0000256" key="6">
    <source>
        <dbReference type="ARBA" id="ARBA00022723"/>
    </source>
</evidence>
<feature type="region of interest" description="Disordered" evidence="15">
    <location>
        <begin position="1114"/>
        <end position="1141"/>
    </location>
</feature>
<feature type="region of interest" description="Disordered" evidence="15">
    <location>
        <begin position="1176"/>
        <end position="1229"/>
    </location>
</feature>
<protein>
    <recommendedName>
        <fullName evidence="4">adenylate cyclase</fullName>
        <ecNumber evidence="4">4.6.1.1</ecNumber>
    </recommendedName>
</protein>
<evidence type="ECO:0000256" key="3">
    <source>
        <dbReference type="ARBA" id="ARBA00004141"/>
    </source>
</evidence>
<dbReference type="RefSeq" id="XP_022256132.1">
    <property type="nucleotide sequence ID" value="XM_022400424.1"/>
</dbReference>
<dbReference type="PANTHER" id="PTHR45627">
    <property type="entry name" value="ADENYLATE CYCLASE TYPE 1"/>
    <property type="match status" value="1"/>
</dbReference>
<dbReference type="InterPro" id="IPR001054">
    <property type="entry name" value="A/G_cyclase"/>
</dbReference>
<feature type="compositionally biased region" description="Basic and acidic residues" evidence="15">
    <location>
        <begin position="1349"/>
        <end position="1365"/>
    </location>
</feature>
<feature type="compositionally biased region" description="Polar residues" evidence="15">
    <location>
        <begin position="971"/>
        <end position="980"/>
    </location>
</feature>
<evidence type="ECO:0000256" key="15">
    <source>
        <dbReference type="SAM" id="MobiDB-lite"/>
    </source>
</evidence>
<feature type="transmembrane region" description="Helical" evidence="16">
    <location>
        <begin position="452"/>
        <end position="474"/>
    </location>
</feature>
<evidence type="ECO:0000313" key="19">
    <source>
        <dbReference type="RefSeq" id="XP_022256132.1"/>
    </source>
</evidence>
<evidence type="ECO:0000256" key="12">
    <source>
        <dbReference type="ARBA" id="ARBA00023136"/>
    </source>
</evidence>
<keyword evidence="6" id="KW-0479">Metal-binding</keyword>
<dbReference type="PROSITE" id="PS50125">
    <property type="entry name" value="GUANYLATE_CYCLASE_2"/>
    <property type="match status" value="2"/>
</dbReference>
<name>A0ABM1TJS6_LIMPO</name>
<dbReference type="InterPro" id="IPR029787">
    <property type="entry name" value="Nucleotide_cyclase"/>
</dbReference>
<dbReference type="CDD" id="cd07302">
    <property type="entry name" value="CHD"/>
    <property type="match status" value="2"/>
</dbReference>
<evidence type="ECO:0000256" key="16">
    <source>
        <dbReference type="SAM" id="Phobius"/>
    </source>
</evidence>
<accession>A0ABM1TJS6</accession>
<evidence type="ECO:0000313" key="18">
    <source>
        <dbReference type="Proteomes" id="UP000694941"/>
    </source>
</evidence>
<evidence type="ECO:0000256" key="9">
    <source>
        <dbReference type="ARBA" id="ARBA00022842"/>
    </source>
</evidence>
<dbReference type="SUPFAM" id="SSF55073">
    <property type="entry name" value="Nucleotide cyclase"/>
    <property type="match status" value="2"/>
</dbReference>
<dbReference type="Pfam" id="PF00211">
    <property type="entry name" value="Guanylate_cyc"/>
    <property type="match status" value="2"/>
</dbReference>
<feature type="compositionally biased region" description="Polar residues" evidence="15">
    <location>
        <begin position="1114"/>
        <end position="1123"/>
    </location>
</feature>
<comment type="catalytic activity">
    <reaction evidence="1">
        <text>ATP = 3',5'-cyclic AMP + diphosphate</text>
        <dbReference type="Rhea" id="RHEA:15389"/>
        <dbReference type="ChEBI" id="CHEBI:30616"/>
        <dbReference type="ChEBI" id="CHEBI:33019"/>
        <dbReference type="ChEBI" id="CHEBI:58165"/>
        <dbReference type="EC" id="4.6.1.1"/>
    </reaction>
</comment>
<feature type="compositionally biased region" description="Low complexity" evidence="15">
    <location>
        <begin position="1124"/>
        <end position="1141"/>
    </location>
</feature>
<keyword evidence="11" id="KW-0115">cAMP biosynthesis</keyword>
<evidence type="ECO:0000256" key="8">
    <source>
        <dbReference type="ARBA" id="ARBA00022840"/>
    </source>
</evidence>
<feature type="region of interest" description="Disordered" evidence="15">
    <location>
        <begin position="970"/>
        <end position="1081"/>
    </location>
</feature>
<feature type="transmembrane region" description="Helical" evidence="16">
    <location>
        <begin position="599"/>
        <end position="618"/>
    </location>
</feature>
<proteinExistence type="inferred from homology"/>
<feature type="region of interest" description="Disordered" evidence="15">
    <location>
        <begin position="1349"/>
        <end position="1374"/>
    </location>
</feature>
<feature type="compositionally biased region" description="Polar residues" evidence="15">
    <location>
        <begin position="1045"/>
        <end position="1067"/>
    </location>
</feature>
<dbReference type="Proteomes" id="UP000694941">
    <property type="component" value="Unplaced"/>
</dbReference>
<evidence type="ECO:0000256" key="1">
    <source>
        <dbReference type="ARBA" id="ARBA00001593"/>
    </source>
</evidence>
<comment type="similarity">
    <text evidence="14">Belongs to the adenylyl cyclase class-4/guanylyl cyclase family.</text>
</comment>
<evidence type="ECO:0000256" key="11">
    <source>
        <dbReference type="ARBA" id="ARBA00022998"/>
    </source>
</evidence>
<evidence type="ECO:0000256" key="14">
    <source>
        <dbReference type="RuleBase" id="RU000405"/>
    </source>
</evidence>
<organism evidence="18 19">
    <name type="scientific">Limulus polyphemus</name>
    <name type="common">Atlantic horseshoe crab</name>
    <dbReference type="NCBI Taxonomy" id="6850"/>
    <lineage>
        <taxon>Eukaryota</taxon>
        <taxon>Metazoa</taxon>
        <taxon>Ecdysozoa</taxon>
        <taxon>Arthropoda</taxon>
        <taxon>Chelicerata</taxon>
        <taxon>Merostomata</taxon>
        <taxon>Xiphosura</taxon>
        <taxon>Limulidae</taxon>
        <taxon>Limulus</taxon>
    </lineage>
</organism>
<evidence type="ECO:0000256" key="5">
    <source>
        <dbReference type="ARBA" id="ARBA00022692"/>
    </source>
</evidence>
<dbReference type="Gene3D" id="3.30.70.1230">
    <property type="entry name" value="Nucleotide cyclase"/>
    <property type="match status" value="2"/>
</dbReference>
<dbReference type="Pfam" id="PF06327">
    <property type="entry name" value="Adcy_cons_dom"/>
    <property type="match status" value="1"/>
</dbReference>
<feature type="transmembrane region" description="Helical" evidence="16">
    <location>
        <begin position="542"/>
        <end position="560"/>
    </location>
</feature>
<dbReference type="PROSITE" id="PS00452">
    <property type="entry name" value="GUANYLATE_CYCLASE_1"/>
    <property type="match status" value="2"/>
</dbReference>
<feature type="region of interest" description="Disordered" evidence="15">
    <location>
        <begin position="1400"/>
        <end position="1446"/>
    </location>
</feature>
<feature type="transmembrane region" description="Helical" evidence="16">
    <location>
        <begin position="486"/>
        <end position="505"/>
    </location>
</feature>
<dbReference type="InterPro" id="IPR009398">
    <property type="entry name" value="Adcy_conserved_dom"/>
</dbReference>
<dbReference type="Pfam" id="PF16214">
    <property type="entry name" value="AC_N"/>
    <property type="match status" value="1"/>
</dbReference>
<dbReference type="InterPro" id="IPR032628">
    <property type="entry name" value="AC_N"/>
</dbReference>
<dbReference type="PANTHER" id="PTHR45627:SF26">
    <property type="entry name" value="ADENYLATE CYCLASE TYPE 1"/>
    <property type="match status" value="1"/>
</dbReference>
<reference evidence="19" key="1">
    <citation type="submission" date="2025-08" db="UniProtKB">
        <authorList>
            <consortium name="RefSeq"/>
        </authorList>
    </citation>
    <scope>IDENTIFICATION</scope>
    <source>
        <tissue evidence="19">Muscle</tissue>
    </source>
</reference>
<keyword evidence="5 16" id="KW-0812">Transmembrane</keyword>
<evidence type="ECO:0000256" key="2">
    <source>
        <dbReference type="ARBA" id="ARBA00001946"/>
    </source>
</evidence>
<keyword evidence="18" id="KW-1185">Reference proteome</keyword>
<keyword evidence="12 16" id="KW-0472">Membrane</keyword>
<feature type="transmembrane region" description="Helical" evidence="16">
    <location>
        <begin position="567"/>
        <end position="587"/>
    </location>
</feature>
<evidence type="ECO:0000259" key="17">
    <source>
        <dbReference type="PROSITE" id="PS50125"/>
    </source>
</evidence>
<feature type="domain" description="Guanylate cyclase" evidence="17">
    <location>
        <begin position="687"/>
        <end position="831"/>
    </location>
</feature>
<feature type="compositionally biased region" description="Polar residues" evidence="15">
    <location>
        <begin position="1501"/>
        <end position="1514"/>
    </location>
</feature>
<keyword evidence="10 16" id="KW-1133">Transmembrane helix</keyword>
<keyword evidence="9" id="KW-0460">Magnesium</keyword>
<sequence length="1683" mass="188283">MDQHEAPVSPRKRPRTSRTKAELAANGVTFLSVNMVGFFVHRLVEHGQRKAFLDTRNCINARLEMEDENEKLERLLLSVLPQHVAMEMKEDIISPREGQFHKIYIQRYDNVSIMFADIVGFTVLASQCTAQELVRLLNELFGRFDQLANDNHCLRIKILGDCYYCVSGLPEARSDHALCAVEMGLDMIDSITSVVEATEVQLNMRVGIHTGRVLCGVLGLRKWQYDVWSNDVTLANNVEASGESGRVHISQATLDFLHGEYKVEPGRGADRNAYLREHHVKTYFIVPPAQRRKPLLFNTLQACHLGGSSHRKMSFRNVSNVVVQLLHSIKYSMDVPFSNMAAIPTSADKQGSNKGTMADKIRKPFKKRHSSVYHQPTNRVNKYLAQAIDARSVNMEKATHANVVTLCFIDKHKEREYHKEKDHGSTNSMACALALLFCVGCLQAIVLPRTLLLVVLFVIAFLWISALFSMLLAARTKCISWDISRIFLLRLTMTIITIVLIYTVAQVNVFSCLKELTCVPLTANITQISLASDHRSCPIPHYIYISCCLSFFPIVIFLRFPILLKGALCLPMAAIYLLVIELTHTSVFDCYDMRTGSELPLHTIGVVAIAHFVLAVLIQGRQVEWTARLDYLWNAQAEDEKYEMVQLQNNNGRILFNLLPSHVATHFLDSQFKNNMDLYYQSYNKVAVMFATIPNFHEFDTESDSSDEGVECLRLLNEIIVDFDKLLNEERFRRIDKIKTVGSTYMAAAGLIPMCYTFEVNQVVTAEPLSTLVELVFSMKERLADINHNSYNSFKLRVGINVGPVVAGVIGARKPQYDIWGNTVNVASQMDSTGLPNHTQVTEEVFQLLKNYPYAFQCRGRVNVKGKGEMTTYFLTDRKQTKNVISSREGRGFSDLPMTGLSNCIPGGVPTPLSLVAQSLRQAAEIVSSRATGGSSTPQTRATQQMVAQDVELLHNPRPRCDSWLMEELPESNSHESTPPYTQPKPIIGNKSYSQSRPRPSHSESRDSIRSSQKHASLKKGDPWDSLRQLGSSVPPPSCSIPETLCSSPTKSFSNLRPSKSSISPQETLVFPPPPLLSPGEEEEFLNRETEAAPLFSVKSSTLSRLNHSADSLIETDQSSAQPSSVETSSLNRSSSTSCDSFTQVDIDPSYPAFCDYPFSNMSRVYPLKAFNIENTSSQSSKLPRPSILSSRESIPSKREKSLPEVGQSPSHQPILKNPNIRRGDSSKVFEVFPPSGTTESINSADTIRDMENCLNNDQAKNANLSPNISPEKFVALTDMIPAKFVRKNSPVKEAIKSKNIPEEVASCRMSSAKHDSVGTQTDLPIKYAGLKLSQKLCSKALKQELIHEKNQKKPLEHRVEKTNDSSKFQDASAKSKCKIPDSVNIPLRELQNGNQVLTECSETSLSHEERKRASGEQHMKDKLNNNSMTKKLEKEKCKQPSSDIALPERKTLIGLHFDPVEKKMTLSIPSSSKGLKHFNLQQEDNLENKKKHSEPEYVETTATSSLGSRQANRNIPFKRQETASDDSDEDDYDSENLAEAPLIDEQEYYTDDPALENVSLMNEQGLTDAEGALSDLNSIFNDPGHDGDMDDTSISSRASSRMFDSDQLLSIDSLNIVYDSEYDNYRPGLISDDDFFHLDPISDLDPDYLDDASVENIHSLTSSITKNFGQPSVSENDDSEAE</sequence>
<feature type="compositionally biased region" description="Basic and acidic residues" evidence="15">
    <location>
        <begin position="1406"/>
        <end position="1424"/>
    </location>
</feature>
<evidence type="ECO:0000256" key="4">
    <source>
        <dbReference type="ARBA" id="ARBA00012201"/>
    </source>
</evidence>
<keyword evidence="13 14" id="KW-0456">Lyase</keyword>
<dbReference type="SMART" id="SM00044">
    <property type="entry name" value="CYCc"/>
    <property type="match status" value="2"/>
</dbReference>
<keyword evidence="7" id="KW-0547">Nucleotide-binding</keyword>
<feature type="transmembrane region" description="Helical" evidence="16">
    <location>
        <begin position="23"/>
        <end position="44"/>
    </location>
</feature>
<dbReference type="InterPro" id="IPR018297">
    <property type="entry name" value="A/G_cyclase_CS"/>
</dbReference>
<gene>
    <name evidence="19" type="primary">LOC106471819</name>
</gene>
<keyword evidence="8" id="KW-0067">ATP-binding</keyword>
<feature type="domain" description="Guanylate cyclase" evidence="17">
    <location>
        <begin position="112"/>
        <end position="239"/>
    </location>
</feature>
<evidence type="ECO:0000256" key="10">
    <source>
        <dbReference type="ARBA" id="ARBA00022989"/>
    </source>
</evidence>
<evidence type="ECO:0000256" key="13">
    <source>
        <dbReference type="ARBA" id="ARBA00023239"/>
    </source>
</evidence>
<feature type="compositionally biased region" description="Polar residues" evidence="15">
    <location>
        <begin position="1176"/>
        <end position="1194"/>
    </location>
</feature>